<dbReference type="GO" id="GO:0034599">
    <property type="term" value="P:cellular response to oxidative stress"/>
    <property type="evidence" value="ECO:0007669"/>
    <property type="project" value="TreeGrafter"/>
</dbReference>
<dbReference type="InterPro" id="IPR036249">
    <property type="entry name" value="Thioredoxin-like_sf"/>
</dbReference>
<dbReference type="EC" id="1.11.1.24" evidence="2"/>
<evidence type="ECO:0000256" key="5">
    <source>
        <dbReference type="ARBA" id="ARBA00023002"/>
    </source>
</evidence>
<keyword evidence="3" id="KW-0575">Peroxidase</keyword>
<evidence type="ECO:0000313" key="13">
    <source>
        <dbReference type="EMBL" id="KAA1177197.1"/>
    </source>
</evidence>
<accession>A0A5B0VRF5</accession>
<name>A0A5B0VRF5_RHITR</name>
<dbReference type="PANTHER" id="PTHR42801">
    <property type="entry name" value="THIOREDOXIN-DEPENDENT PEROXIDE REDUCTASE"/>
    <property type="match status" value="1"/>
</dbReference>
<comment type="similarity">
    <text evidence="9">Belongs to the peroxiredoxin family. BCP/PrxQ subfamily.</text>
</comment>
<dbReference type="PROSITE" id="PS51352">
    <property type="entry name" value="THIOREDOXIN_2"/>
    <property type="match status" value="1"/>
</dbReference>
<evidence type="ECO:0000256" key="8">
    <source>
        <dbReference type="ARBA" id="ARBA00032824"/>
    </source>
</evidence>
<dbReference type="GO" id="GO:0045454">
    <property type="term" value="P:cell redox homeostasis"/>
    <property type="evidence" value="ECO:0007669"/>
    <property type="project" value="TreeGrafter"/>
</dbReference>
<dbReference type="PROSITE" id="PS00194">
    <property type="entry name" value="THIOREDOXIN_1"/>
    <property type="match status" value="1"/>
</dbReference>
<protein>
    <recommendedName>
        <fullName evidence="2">thioredoxin-dependent peroxiredoxin</fullName>
        <ecNumber evidence="2">1.11.1.24</ecNumber>
    </recommendedName>
    <alternativeName>
        <fullName evidence="8">Thioredoxin peroxidase</fullName>
    </alternativeName>
    <alternativeName>
        <fullName evidence="10">Thioredoxin-dependent peroxiredoxin Bcp</fullName>
    </alternativeName>
</protein>
<evidence type="ECO:0000259" key="12">
    <source>
        <dbReference type="PROSITE" id="PS51352"/>
    </source>
</evidence>
<evidence type="ECO:0000256" key="10">
    <source>
        <dbReference type="ARBA" id="ARBA00042639"/>
    </source>
</evidence>
<dbReference type="InterPro" id="IPR017937">
    <property type="entry name" value="Thioredoxin_CS"/>
</dbReference>
<reference evidence="13 14" key="1">
    <citation type="submission" date="2019-07" db="EMBL/GenBank/DDBJ databases">
        <title>The Draft Genome Sequence of Rhizobium tropici SARCC-755 Associated with Superior Nodulation on Pigeonpea (Cajanus cajan (L.) Millsp.).</title>
        <authorList>
            <person name="Bopape F.L."/>
            <person name="Hassen A.I."/>
            <person name="Swanevelder Z.H."/>
            <person name="Gwata E.T."/>
        </authorList>
    </citation>
    <scope>NUCLEOTIDE SEQUENCE [LARGE SCALE GENOMIC DNA]</scope>
    <source>
        <strain evidence="13 14">SARCC-755</strain>
    </source>
</reference>
<dbReference type="PANTHER" id="PTHR42801:SF7">
    <property type="entry name" value="SLL1159 PROTEIN"/>
    <property type="match status" value="1"/>
</dbReference>
<comment type="function">
    <text evidence="1">Thiol-specific peroxidase that catalyzes the reduction of hydrogen peroxide and organic hydroperoxides to water and alcohols, respectively. Plays a role in cell protection against oxidative stress by detoxifying peroxides and as sensor of hydrogen peroxide-mediated signaling events.</text>
</comment>
<proteinExistence type="inferred from homology"/>
<dbReference type="InterPro" id="IPR000866">
    <property type="entry name" value="AhpC/TSA"/>
</dbReference>
<evidence type="ECO:0000256" key="7">
    <source>
        <dbReference type="ARBA" id="ARBA00023284"/>
    </source>
</evidence>
<evidence type="ECO:0000256" key="2">
    <source>
        <dbReference type="ARBA" id="ARBA00013017"/>
    </source>
</evidence>
<organism evidence="13 14">
    <name type="scientific">Rhizobium tropici</name>
    <dbReference type="NCBI Taxonomy" id="398"/>
    <lineage>
        <taxon>Bacteria</taxon>
        <taxon>Pseudomonadati</taxon>
        <taxon>Pseudomonadota</taxon>
        <taxon>Alphaproteobacteria</taxon>
        <taxon>Hyphomicrobiales</taxon>
        <taxon>Rhizobiaceae</taxon>
        <taxon>Rhizobium/Agrobacterium group</taxon>
        <taxon>Rhizobium</taxon>
    </lineage>
</organism>
<feature type="domain" description="Thioredoxin" evidence="12">
    <location>
        <begin position="43"/>
        <end position="217"/>
    </location>
</feature>
<comment type="caution">
    <text evidence="13">The sequence shown here is derived from an EMBL/GenBank/DDBJ whole genome shotgun (WGS) entry which is preliminary data.</text>
</comment>
<dbReference type="Gene3D" id="3.40.30.10">
    <property type="entry name" value="Glutaredoxin"/>
    <property type="match status" value="1"/>
</dbReference>
<sequence length="218" mass="23132">MSLEQELADQNASFEASAPPGAAAFLNAKIEELTATFPFDSVLKSGDLVPEFSLPGVRGEAISLLETLAGGPVVLSFYSGTWCPYCNIQLAAYERALPAIADAGGCLIAISPQKPDGSLWMIEKNNLTFDVLSDAGNAVARQFGLVYKLPDDLKAAYSSSFGVDLPAVNGDDSGELPIPATFVIGNNGRARLAHAEIDYRRRLPPEAIIEALRSSWAA</sequence>
<keyword evidence="5" id="KW-0560">Oxidoreductase</keyword>
<evidence type="ECO:0000256" key="1">
    <source>
        <dbReference type="ARBA" id="ARBA00003330"/>
    </source>
</evidence>
<keyword evidence="6" id="KW-1015">Disulfide bond</keyword>
<dbReference type="SUPFAM" id="SSF52833">
    <property type="entry name" value="Thioredoxin-like"/>
    <property type="match status" value="1"/>
</dbReference>
<evidence type="ECO:0000256" key="11">
    <source>
        <dbReference type="ARBA" id="ARBA00049091"/>
    </source>
</evidence>
<evidence type="ECO:0000256" key="9">
    <source>
        <dbReference type="ARBA" id="ARBA00038489"/>
    </source>
</evidence>
<dbReference type="GO" id="GO:0005737">
    <property type="term" value="C:cytoplasm"/>
    <property type="evidence" value="ECO:0007669"/>
    <property type="project" value="TreeGrafter"/>
</dbReference>
<dbReference type="InterPro" id="IPR013766">
    <property type="entry name" value="Thioredoxin_domain"/>
</dbReference>
<evidence type="ECO:0000256" key="3">
    <source>
        <dbReference type="ARBA" id="ARBA00022559"/>
    </source>
</evidence>
<dbReference type="GO" id="GO:0015036">
    <property type="term" value="F:disulfide oxidoreductase activity"/>
    <property type="evidence" value="ECO:0007669"/>
    <property type="project" value="UniProtKB-ARBA"/>
</dbReference>
<comment type="catalytic activity">
    <reaction evidence="11">
        <text>a hydroperoxide + [thioredoxin]-dithiol = an alcohol + [thioredoxin]-disulfide + H2O</text>
        <dbReference type="Rhea" id="RHEA:62620"/>
        <dbReference type="Rhea" id="RHEA-COMP:10698"/>
        <dbReference type="Rhea" id="RHEA-COMP:10700"/>
        <dbReference type="ChEBI" id="CHEBI:15377"/>
        <dbReference type="ChEBI" id="CHEBI:29950"/>
        <dbReference type="ChEBI" id="CHEBI:30879"/>
        <dbReference type="ChEBI" id="CHEBI:35924"/>
        <dbReference type="ChEBI" id="CHEBI:50058"/>
        <dbReference type="EC" id="1.11.1.24"/>
    </reaction>
</comment>
<dbReference type="OrthoDB" id="9809746at2"/>
<dbReference type="Proteomes" id="UP000323608">
    <property type="component" value="Unassembled WGS sequence"/>
</dbReference>
<dbReference type="GO" id="GO:0008379">
    <property type="term" value="F:thioredoxin peroxidase activity"/>
    <property type="evidence" value="ECO:0007669"/>
    <property type="project" value="TreeGrafter"/>
</dbReference>
<dbReference type="EMBL" id="VNIP01000013">
    <property type="protein sequence ID" value="KAA1177197.1"/>
    <property type="molecule type" value="Genomic_DNA"/>
</dbReference>
<gene>
    <name evidence="13" type="ORF">FP026_25195</name>
</gene>
<evidence type="ECO:0000313" key="14">
    <source>
        <dbReference type="Proteomes" id="UP000323608"/>
    </source>
</evidence>
<dbReference type="RefSeq" id="WP_149637317.1">
    <property type="nucleotide sequence ID" value="NZ_VNIP01000013.1"/>
</dbReference>
<dbReference type="AlphaFoldDB" id="A0A5B0VRF5"/>
<keyword evidence="7" id="KW-0676">Redox-active center</keyword>
<evidence type="ECO:0000256" key="6">
    <source>
        <dbReference type="ARBA" id="ARBA00023157"/>
    </source>
</evidence>
<dbReference type="CDD" id="cd02970">
    <property type="entry name" value="PRX_like2"/>
    <property type="match status" value="1"/>
</dbReference>
<dbReference type="InterPro" id="IPR050924">
    <property type="entry name" value="Peroxiredoxin_BCP/PrxQ"/>
</dbReference>
<evidence type="ECO:0000256" key="4">
    <source>
        <dbReference type="ARBA" id="ARBA00022862"/>
    </source>
</evidence>
<keyword evidence="4" id="KW-0049">Antioxidant</keyword>
<dbReference type="Pfam" id="PF00578">
    <property type="entry name" value="AhpC-TSA"/>
    <property type="match status" value="1"/>
</dbReference>